<reference evidence="3" key="1">
    <citation type="submission" date="2017-02" db="EMBL/GenBank/DDBJ databases">
        <authorList>
            <person name="Varghese N."/>
            <person name="Submissions S."/>
        </authorList>
    </citation>
    <scope>NUCLEOTIDE SEQUENCE [LARGE SCALE GENOMIC DNA]</scope>
    <source>
        <strain evidence="3">ATCC 27094</strain>
    </source>
</reference>
<dbReference type="PANTHER" id="PTHR42820">
    <property type="entry name" value="SHORT-CHAIN DEHYDROGENASE REDUCTASE"/>
    <property type="match status" value="1"/>
</dbReference>
<keyword evidence="3" id="KW-1185">Reference proteome</keyword>
<dbReference type="SUPFAM" id="SSF51735">
    <property type="entry name" value="NAD(P)-binding Rossmann-fold domains"/>
    <property type="match status" value="1"/>
</dbReference>
<dbReference type="InterPro" id="IPR020904">
    <property type="entry name" value="Sc_DH/Rdtase_CS"/>
</dbReference>
<dbReference type="PRINTS" id="PR00080">
    <property type="entry name" value="SDRFAMILY"/>
</dbReference>
<dbReference type="FunFam" id="3.40.50.720:FF:000084">
    <property type="entry name" value="Short-chain dehydrogenase reductase"/>
    <property type="match status" value="1"/>
</dbReference>
<comment type="similarity">
    <text evidence="1">Belongs to the short-chain dehydrogenases/reductases (SDR) family.</text>
</comment>
<dbReference type="STRING" id="225324.SAMN02745126_04095"/>
<dbReference type="Pfam" id="PF13561">
    <property type="entry name" value="adh_short_C2"/>
    <property type="match status" value="1"/>
</dbReference>
<dbReference type="Proteomes" id="UP000190092">
    <property type="component" value="Unassembled WGS sequence"/>
</dbReference>
<sequence>MGKLDGKIAIVTGATSGIGRRTVEIFVQEGAKVVATGRREALGRTLEQSLGKDRCLFVTADATLESDVKAVIDACLAKWGRLDCLFNNAGGPAPVGGIETVPVEGFDAAMATLVRSVMLGMKHAAPVMMRQGSGSIINNGSVAGRRAGYSTSMIYGAAKAAVNHLTVCAAMQLGEKNVRVNSISPGGIATGIFAKALGLAPDKADAYAEAMKASMAKNQPIPRAGVPDDIAQAAVFLASDDSTFINGHDLVVDGGLVGGRMWTPHQEGVKAMRQAFGVDEP</sequence>
<evidence type="ECO:0000313" key="3">
    <source>
        <dbReference type="Proteomes" id="UP000190092"/>
    </source>
</evidence>
<dbReference type="Gene3D" id="3.40.50.720">
    <property type="entry name" value="NAD(P)-binding Rossmann-like Domain"/>
    <property type="match status" value="1"/>
</dbReference>
<dbReference type="InterPro" id="IPR002347">
    <property type="entry name" value="SDR_fam"/>
</dbReference>
<dbReference type="PRINTS" id="PR00081">
    <property type="entry name" value="GDHRDH"/>
</dbReference>
<proteinExistence type="inferred from homology"/>
<evidence type="ECO:0000256" key="1">
    <source>
        <dbReference type="ARBA" id="ARBA00006484"/>
    </source>
</evidence>
<name>A0A1T4RW36_9HYPH</name>
<evidence type="ECO:0000313" key="2">
    <source>
        <dbReference type="EMBL" id="SKA20097.1"/>
    </source>
</evidence>
<dbReference type="OrthoDB" id="7499742at2"/>
<dbReference type="InterPro" id="IPR036291">
    <property type="entry name" value="NAD(P)-bd_dom_sf"/>
</dbReference>
<dbReference type="PANTHER" id="PTHR42820:SF1">
    <property type="entry name" value="SHORT-CHAIN DEHYDROGENASE_REDUCTASE FAMILY PROTEIN"/>
    <property type="match status" value="1"/>
</dbReference>
<dbReference type="EMBL" id="FUWJ01000006">
    <property type="protein sequence ID" value="SKA20097.1"/>
    <property type="molecule type" value="Genomic_DNA"/>
</dbReference>
<dbReference type="RefSeq" id="WP_085935784.1">
    <property type="nucleotide sequence ID" value="NZ_FUWJ01000006.1"/>
</dbReference>
<organism evidence="2 3">
    <name type="scientific">Enhydrobacter aerosaccus</name>
    <dbReference type="NCBI Taxonomy" id="225324"/>
    <lineage>
        <taxon>Bacteria</taxon>
        <taxon>Pseudomonadati</taxon>
        <taxon>Pseudomonadota</taxon>
        <taxon>Alphaproteobacteria</taxon>
        <taxon>Hyphomicrobiales</taxon>
        <taxon>Enhydrobacter</taxon>
    </lineage>
</organism>
<protein>
    <submittedName>
        <fullName evidence="2">NAD(P)-dependent dehydrogenase, short-chain alcohol dehydrogenase family</fullName>
    </submittedName>
</protein>
<dbReference type="PROSITE" id="PS00061">
    <property type="entry name" value="ADH_SHORT"/>
    <property type="match status" value="1"/>
</dbReference>
<dbReference type="AlphaFoldDB" id="A0A1T4RW36"/>
<gene>
    <name evidence="2" type="ORF">SAMN02745126_04095</name>
</gene>
<accession>A0A1T4RW36</accession>